<reference evidence="4" key="1">
    <citation type="journal article" date="2019" name="Int. J. Syst. Evol. Microbiol.">
        <title>The Global Catalogue of Microorganisms (GCM) 10K type strain sequencing project: providing services to taxonomists for standard genome sequencing and annotation.</title>
        <authorList>
            <consortium name="The Broad Institute Genomics Platform"/>
            <consortium name="The Broad Institute Genome Sequencing Center for Infectious Disease"/>
            <person name="Wu L."/>
            <person name="Ma J."/>
        </authorList>
    </citation>
    <scope>NUCLEOTIDE SEQUENCE [LARGE SCALE GENOMIC DNA]</scope>
    <source>
        <strain evidence="4">CGMCC 1.16444</strain>
    </source>
</reference>
<dbReference type="EMBL" id="JBHSJF010000006">
    <property type="protein sequence ID" value="MFC5067758.1"/>
    <property type="molecule type" value="Genomic_DNA"/>
</dbReference>
<feature type="compositionally biased region" description="Low complexity" evidence="1">
    <location>
        <begin position="298"/>
        <end position="316"/>
    </location>
</feature>
<evidence type="ECO:0000313" key="4">
    <source>
        <dbReference type="Proteomes" id="UP001595796"/>
    </source>
</evidence>
<feature type="transmembrane region" description="Helical" evidence="2">
    <location>
        <begin position="33"/>
        <end position="53"/>
    </location>
</feature>
<sequence>MVSLALIVLGVLLIGWGGVLLLTGEFVATLDIAAGLVSSGVVVIALAAIARALDRLGERFPLRDDDDEEEVELELPPLDIATSPVFPVSPIPAPVAAAEPALQEPMVEAPEITVPAAEPAEVPEVAPAPAAKVVEPPAGPSLIREGMIDGRMYRFFDDGSIEAEGPEGVRRFKSMDEAREAILQERRPASTEDATPKEPEAVAPQPETAPTDVKPAPDAKPDTPARQPIFQTPIREEPVVANPAPSAPSGPPSKRQSDDRKQRKPVTWESYLAAGRIQENGEKTETKDSAAEEGGGKAEAAPAEAKPDEPAAAQPPSGAWAEPFRALLQDDKKKDKKEKPDES</sequence>
<organism evidence="3 4">
    <name type="scientific">Flaviflagellibacter deserti</name>
    <dbReference type="NCBI Taxonomy" id="2267266"/>
    <lineage>
        <taxon>Bacteria</taxon>
        <taxon>Pseudomonadati</taxon>
        <taxon>Pseudomonadota</taxon>
        <taxon>Alphaproteobacteria</taxon>
        <taxon>Hyphomicrobiales</taxon>
        <taxon>Flaviflagellibacter</taxon>
    </lineage>
</organism>
<feature type="compositionally biased region" description="Basic and acidic residues" evidence="1">
    <location>
        <begin position="328"/>
        <end position="343"/>
    </location>
</feature>
<evidence type="ECO:0000256" key="2">
    <source>
        <dbReference type="SAM" id="Phobius"/>
    </source>
</evidence>
<feature type="compositionally biased region" description="Basic and acidic residues" evidence="1">
    <location>
        <begin position="183"/>
        <end position="200"/>
    </location>
</feature>
<evidence type="ECO:0000313" key="3">
    <source>
        <dbReference type="EMBL" id="MFC5067758.1"/>
    </source>
</evidence>
<proteinExistence type="predicted"/>
<accession>A0ABV9Z1X2</accession>
<keyword evidence="2" id="KW-0472">Membrane</keyword>
<comment type="caution">
    <text evidence="3">The sequence shown here is derived from an EMBL/GenBank/DDBJ whole genome shotgun (WGS) entry which is preliminary data.</text>
</comment>
<keyword evidence="4" id="KW-1185">Reference proteome</keyword>
<gene>
    <name evidence="3" type="ORF">ACFPFW_06980</name>
</gene>
<dbReference type="RefSeq" id="WP_114956656.1">
    <property type="nucleotide sequence ID" value="NZ_JBHSJF010000006.1"/>
</dbReference>
<feature type="compositionally biased region" description="Basic and acidic residues" evidence="1">
    <location>
        <begin position="279"/>
        <end position="296"/>
    </location>
</feature>
<evidence type="ECO:0000256" key="1">
    <source>
        <dbReference type="SAM" id="MobiDB-lite"/>
    </source>
</evidence>
<name>A0ABV9Z1X2_9HYPH</name>
<feature type="region of interest" description="Disordered" evidence="1">
    <location>
        <begin position="183"/>
        <end position="343"/>
    </location>
</feature>
<dbReference type="Proteomes" id="UP001595796">
    <property type="component" value="Unassembled WGS sequence"/>
</dbReference>
<protein>
    <submittedName>
        <fullName evidence="3">Uncharacterized protein</fullName>
    </submittedName>
</protein>
<keyword evidence="2" id="KW-0812">Transmembrane</keyword>
<keyword evidence="2" id="KW-1133">Transmembrane helix</keyword>